<dbReference type="InterPro" id="IPR012885">
    <property type="entry name" value="F-box_Sdz-33"/>
</dbReference>
<evidence type="ECO:0000259" key="1">
    <source>
        <dbReference type="Pfam" id="PF07735"/>
    </source>
</evidence>
<evidence type="ECO:0000313" key="2">
    <source>
        <dbReference type="EMBL" id="EGT45761.1"/>
    </source>
</evidence>
<dbReference type="HOGENOM" id="CLU_1200742_0_0_1"/>
<dbReference type="InParanoid" id="G0MBX3"/>
<keyword evidence="3" id="KW-1185">Reference proteome</keyword>
<dbReference type="PANTHER" id="PTHR21503:SF8">
    <property type="entry name" value="F-BOX ASSOCIATED DOMAIN-CONTAINING PROTEIN-RELATED"/>
    <property type="match status" value="1"/>
</dbReference>
<evidence type="ECO:0000313" key="3">
    <source>
        <dbReference type="Proteomes" id="UP000008068"/>
    </source>
</evidence>
<protein>
    <recommendedName>
        <fullName evidence="1">Sdz-33 F-box domain-containing protein</fullName>
    </recommendedName>
</protein>
<proteinExistence type="predicted"/>
<gene>
    <name evidence="2" type="ORF">CAEBREN_13303</name>
</gene>
<dbReference type="EMBL" id="GL379789">
    <property type="protein sequence ID" value="EGT45761.1"/>
    <property type="molecule type" value="Genomic_DNA"/>
</dbReference>
<dbReference type="Pfam" id="PF07735">
    <property type="entry name" value="FBA_2"/>
    <property type="match status" value="1"/>
</dbReference>
<organism evidence="3">
    <name type="scientific">Caenorhabditis brenneri</name>
    <name type="common">Nematode worm</name>
    <dbReference type="NCBI Taxonomy" id="135651"/>
    <lineage>
        <taxon>Eukaryota</taxon>
        <taxon>Metazoa</taxon>
        <taxon>Ecdysozoa</taxon>
        <taxon>Nematoda</taxon>
        <taxon>Chromadorea</taxon>
        <taxon>Rhabditida</taxon>
        <taxon>Rhabditina</taxon>
        <taxon>Rhabditomorpha</taxon>
        <taxon>Rhabditoidea</taxon>
        <taxon>Rhabditidae</taxon>
        <taxon>Peloderinae</taxon>
        <taxon>Caenorhabditis</taxon>
    </lineage>
</organism>
<feature type="domain" description="Sdz-33 F-box" evidence="1">
    <location>
        <begin position="89"/>
        <end position="149"/>
    </location>
</feature>
<accession>G0MBX3</accession>
<name>G0MBX3_CAEBE</name>
<sequence>MIDGHKFQYRGATGHDFETFWDDRMTGTVEIFKYITDLFQYPRIKSILISKPYPIRPLYEWIAEKYNGKVEEWSISVKDRSQVYWFDLNFETYRLCFDPAKWLNLDDVIKLSSQSITLHFDSTSLTSEDVNGFLKHWIQTTHLTKMRYLFLYAGEDYFYDIDVILSGIKHTPAGALLDHPFKEFITVWGTVRVDVDFFRTKTGFTIQRNNGEMASIFFRPWLSTTFEMIIH</sequence>
<dbReference type="Proteomes" id="UP000008068">
    <property type="component" value="Unassembled WGS sequence"/>
</dbReference>
<dbReference type="PANTHER" id="PTHR21503">
    <property type="entry name" value="F-BOX-CONTAINING HYPOTHETICAL PROTEIN C.ELEGANS"/>
    <property type="match status" value="1"/>
</dbReference>
<dbReference type="AlphaFoldDB" id="G0MBX3"/>
<reference evidence="3" key="1">
    <citation type="submission" date="2011-07" db="EMBL/GenBank/DDBJ databases">
        <authorList>
            <consortium name="Caenorhabditis brenneri Sequencing and Analysis Consortium"/>
            <person name="Wilson R.K."/>
        </authorList>
    </citation>
    <scope>NUCLEOTIDE SEQUENCE [LARGE SCALE GENOMIC DNA]</scope>
    <source>
        <strain evidence="3">PB2801</strain>
    </source>
</reference>